<dbReference type="PANTHER" id="PTHR30055">
    <property type="entry name" value="HTH-TYPE TRANSCRIPTIONAL REGULATOR RUTR"/>
    <property type="match status" value="1"/>
</dbReference>
<proteinExistence type="predicted"/>
<organism evidence="6 7">
    <name type="scientific">Saccharothrix espanaensis (strain ATCC 51144 / DSM 44229 / JCM 9112 / NBRC 15066 / NRRL 15764)</name>
    <dbReference type="NCBI Taxonomy" id="1179773"/>
    <lineage>
        <taxon>Bacteria</taxon>
        <taxon>Bacillati</taxon>
        <taxon>Actinomycetota</taxon>
        <taxon>Actinomycetes</taxon>
        <taxon>Pseudonocardiales</taxon>
        <taxon>Pseudonocardiaceae</taxon>
        <taxon>Saccharothrix</taxon>
    </lineage>
</organism>
<dbReference type="RefSeq" id="WP_015097882.1">
    <property type="nucleotide sequence ID" value="NC_019673.1"/>
</dbReference>
<dbReference type="GO" id="GO:0000976">
    <property type="term" value="F:transcription cis-regulatory region binding"/>
    <property type="evidence" value="ECO:0007669"/>
    <property type="project" value="TreeGrafter"/>
</dbReference>
<evidence type="ECO:0000259" key="5">
    <source>
        <dbReference type="PROSITE" id="PS50977"/>
    </source>
</evidence>
<dbReference type="eggNOG" id="COG1309">
    <property type="taxonomic scope" value="Bacteria"/>
</dbReference>
<gene>
    <name evidence="6" type="ordered locus">BN6_04370</name>
</gene>
<dbReference type="BioCyc" id="SESP1179773:BN6_RS02160-MONOMER"/>
<dbReference type="KEGG" id="sesp:BN6_04370"/>
<evidence type="ECO:0000313" key="6">
    <source>
        <dbReference type="EMBL" id="CCH27768.1"/>
    </source>
</evidence>
<dbReference type="Pfam" id="PF00440">
    <property type="entry name" value="TetR_N"/>
    <property type="match status" value="1"/>
</dbReference>
<dbReference type="SUPFAM" id="SSF48498">
    <property type="entry name" value="Tetracyclin repressor-like, C-terminal domain"/>
    <property type="match status" value="1"/>
</dbReference>
<dbReference type="STRING" id="1179773.BN6_04370"/>
<dbReference type="HOGENOM" id="CLU_069356_9_1_11"/>
<evidence type="ECO:0000256" key="4">
    <source>
        <dbReference type="PROSITE-ProRule" id="PRU00335"/>
    </source>
</evidence>
<dbReference type="Pfam" id="PF13305">
    <property type="entry name" value="TetR_C_33"/>
    <property type="match status" value="1"/>
</dbReference>
<evidence type="ECO:0000256" key="2">
    <source>
        <dbReference type="ARBA" id="ARBA00023125"/>
    </source>
</evidence>
<dbReference type="SUPFAM" id="SSF46689">
    <property type="entry name" value="Homeodomain-like"/>
    <property type="match status" value="1"/>
</dbReference>
<feature type="DNA-binding region" description="H-T-H motif" evidence="4">
    <location>
        <begin position="33"/>
        <end position="52"/>
    </location>
</feature>
<name>K0JU47_SACES</name>
<evidence type="ECO:0000256" key="3">
    <source>
        <dbReference type="ARBA" id="ARBA00023163"/>
    </source>
</evidence>
<keyword evidence="2 4" id="KW-0238">DNA-binding</keyword>
<evidence type="ECO:0000313" key="7">
    <source>
        <dbReference type="Proteomes" id="UP000006281"/>
    </source>
</evidence>
<reference evidence="6 7" key="1">
    <citation type="journal article" date="2012" name="BMC Genomics">
        <title>Complete genome sequence of Saccharothrix espanaensis DSM 44229T and comparison to the other completely sequenced Pseudonocardiaceae.</title>
        <authorList>
            <person name="Strobel T."/>
            <person name="Al-Dilaimi A."/>
            <person name="Blom J."/>
            <person name="Gessner A."/>
            <person name="Kalinowski J."/>
            <person name="Luzhetska M."/>
            <person name="Puhler A."/>
            <person name="Szczepanowski R."/>
            <person name="Bechthold A."/>
            <person name="Ruckert C."/>
        </authorList>
    </citation>
    <scope>NUCLEOTIDE SEQUENCE [LARGE SCALE GENOMIC DNA]</scope>
    <source>
        <strain evidence="7">ATCC 51144 / DSM 44229 / JCM 9112 / NBRC 15066 / NRRL 15764</strain>
    </source>
</reference>
<dbReference type="PATRIC" id="fig|1179773.3.peg.448"/>
<dbReference type="AlphaFoldDB" id="K0JU47"/>
<evidence type="ECO:0000256" key="1">
    <source>
        <dbReference type="ARBA" id="ARBA00023015"/>
    </source>
</evidence>
<dbReference type="InterPro" id="IPR036271">
    <property type="entry name" value="Tet_transcr_reg_TetR-rel_C_sf"/>
</dbReference>
<dbReference type="OrthoDB" id="3210322at2"/>
<dbReference type="PROSITE" id="PS50977">
    <property type="entry name" value="HTH_TETR_2"/>
    <property type="match status" value="1"/>
</dbReference>
<dbReference type="InterPro" id="IPR009057">
    <property type="entry name" value="Homeodomain-like_sf"/>
</dbReference>
<protein>
    <recommendedName>
        <fullName evidence="5">HTH tetR-type domain-containing protein</fullName>
    </recommendedName>
</protein>
<dbReference type="Proteomes" id="UP000006281">
    <property type="component" value="Chromosome"/>
</dbReference>
<keyword evidence="3" id="KW-0804">Transcription</keyword>
<feature type="domain" description="HTH tetR-type" evidence="5">
    <location>
        <begin position="10"/>
        <end position="70"/>
    </location>
</feature>
<keyword evidence="1" id="KW-0805">Transcription regulation</keyword>
<dbReference type="InterPro" id="IPR050109">
    <property type="entry name" value="HTH-type_TetR-like_transc_reg"/>
</dbReference>
<dbReference type="InterPro" id="IPR001647">
    <property type="entry name" value="HTH_TetR"/>
</dbReference>
<sequence length="221" mass="23465">MATRRERLREQTSAEIKAAALAHLRERGGAALSLRAVAVSIEMSPAGLYRYYPNRDALLTDLITDGFAALADEVARARDAAGGDAFVAAALAYREWALAHPHEFALLYGTPIPDYQAPEAGPTSHASRTVGAAFVPPIIQAHRRGTLKRREVAPTLAALNTFAAAVDLPPDAAAVAFAAWTAIHGLVVLETFGHLAWLGEDPAPLAEARFRALSEDLGIAP</sequence>
<accession>K0JU47</accession>
<dbReference type="Gene3D" id="1.10.357.10">
    <property type="entry name" value="Tetracycline Repressor, domain 2"/>
    <property type="match status" value="1"/>
</dbReference>
<keyword evidence="7" id="KW-1185">Reference proteome</keyword>
<dbReference type="PANTHER" id="PTHR30055:SF243">
    <property type="entry name" value="HTH-TYPE TRANSCRIPTIONAL REGULATOR RV1816"/>
    <property type="match status" value="1"/>
</dbReference>
<dbReference type="InterPro" id="IPR025996">
    <property type="entry name" value="MT1864/Rv1816-like_C"/>
</dbReference>
<dbReference type="GO" id="GO:0003700">
    <property type="term" value="F:DNA-binding transcription factor activity"/>
    <property type="evidence" value="ECO:0007669"/>
    <property type="project" value="TreeGrafter"/>
</dbReference>
<dbReference type="EMBL" id="HE804045">
    <property type="protein sequence ID" value="CCH27768.1"/>
    <property type="molecule type" value="Genomic_DNA"/>
</dbReference>